<dbReference type="OrthoDB" id="10372401at2759"/>
<reference evidence="1" key="3">
    <citation type="submission" date="2014-01" db="EMBL/GenBank/DDBJ databases">
        <title>Evolution of pathogenesis and genome organization in the Tremellales.</title>
        <authorList>
            <person name="Cuomo C."/>
            <person name="Litvintseva A."/>
            <person name="Heitman J."/>
            <person name="Chen Y."/>
            <person name="Sun S."/>
            <person name="Springer D."/>
            <person name="Dromer F."/>
            <person name="Young S."/>
            <person name="Zeng Q."/>
            <person name="Chapman S."/>
            <person name="Gujja S."/>
            <person name="Saif S."/>
            <person name="Birren B."/>
        </authorList>
    </citation>
    <scope>NUCLEOTIDE SEQUENCE</scope>
    <source>
        <strain evidence="1">CBS 10118</strain>
    </source>
</reference>
<reference evidence="2" key="2">
    <citation type="submission" date="2013-07" db="EMBL/GenBank/DDBJ databases">
        <authorList>
            <consortium name="The Broad Institute Genome Sequencing Platform"/>
            <person name="Cuomo C."/>
            <person name="Litvintseva A."/>
            <person name="Chen Y."/>
            <person name="Heitman J."/>
            <person name="Sun S."/>
            <person name="Springer D."/>
            <person name="Dromer F."/>
            <person name="Young S.K."/>
            <person name="Zeng Q."/>
            <person name="Gargeya S."/>
            <person name="Fitzgerald M."/>
            <person name="Abouelleil A."/>
            <person name="Alvarado L."/>
            <person name="Berlin A.M."/>
            <person name="Chapman S.B."/>
            <person name="Dewar J."/>
            <person name="Goldberg J."/>
            <person name="Griggs A."/>
            <person name="Gujja S."/>
            <person name="Hansen M."/>
            <person name="Howarth C."/>
            <person name="Imamovic A."/>
            <person name="Larimer J."/>
            <person name="McCowan C."/>
            <person name="Murphy C."/>
            <person name="Pearson M."/>
            <person name="Priest M."/>
            <person name="Roberts A."/>
            <person name="Saif S."/>
            <person name="Shea T."/>
            <person name="Sykes S."/>
            <person name="Wortman J."/>
            <person name="Nusbaum C."/>
            <person name="Birren B."/>
        </authorList>
    </citation>
    <scope>NUCLEOTIDE SEQUENCE</scope>
    <source>
        <strain evidence="2">CBS 10118</strain>
    </source>
</reference>
<organism evidence="1">
    <name type="scientific">Kwoniella bestiolae CBS 10118</name>
    <dbReference type="NCBI Taxonomy" id="1296100"/>
    <lineage>
        <taxon>Eukaryota</taxon>
        <taxon>Fungi</taxon>
        <taxon>Dikarya</taxon>
        <taxon>Basidiomycota</taxon>
        <taxon>Agaricomycotina</taxon>
        <taxon>Tremellomycetes</taxon>
        <taxon>Tremellales</taxon>
        <taxon>Cryptococcaceae</taxon>
        <taxon>Kwoniella</taxon>
    </lineage>
</organism>
<reference evidence="2" key="4">
    <citation type="submission" date="2024-02" db="EMBL/GenBank/DDBJ databases">
        <title>Comparative genomics of Cryptococcus and Kwoniella reveals pathogenesis evolution and contrasting modes of karyotype evolution via chromosome fusion or intercentromeric recombination.</title>
        <authorList>
            <person name="Coelho M.A."/>
            <person name="David-Palma M."/>
            <person name="Shea T."/>
            <person name="Bowers K."/>
            <person name="McGinley-Smith S."/>
            <person name="Mohammad A.W."/>
            <person name="Gnirke A."/>
            <person name="Yurkov A.M."/>
            <person name="Nowrousian M."/>
            <person name="Sun S."/>
            <person name="Cuomo C.A."/>
            <person name="Heitman J."/>
        </authorList>
    </citation>
    <scope>NUCLEOTIDE SEQUENCE</scope>
    <source>
        <strain evidence="2">CBS 10118</strain>
    </source>
</reference>
<evidence type="ECO:0000313" key="1">
    <source>
        <dbReference type="EMBL" id="OCF27787.1"/>
    </source>
</evidence>
<dbReference type="AlphaFoldDB" id="A0A1B9G9V1"/>
<dbReference type="VEuPathDB" id="FungiDB:I302_02636"/>
<evidence type="ECO:0008006" key="4">
    <source>
        <dbReference type="Google" id="ProtNLM"/>
    </source>
</evidence>
<dbReference type="EMBL" id="KI894019">
    <property type="protein sequence ID" value="OCF27787.1"/>
    <property type="molecule type" value="Genomic_DNA"/>
</dbReference>
<keyword evidence="3" id="KW-1185">Reference proteome</keyword>
<evidence type="ECO:0000313" key="3">
    <source>
        <dbReference type="Proteomes" id="UP000092730"/>
    </source>
</evidence>
<dbReference type="EMBL" id="CP144542">
    <property type="protein sequence ID" value="WVW81928.1"/>
    <property type="molecule type" value="Genomic_DNA"/>
</dbReference>
<dbReference type="GeneID" id="30207035"/>
<gene>
    <name evidence="1" type="ORF">I302_02636</name>
    <name evidence="2" type="ORF">I302_103931</name>
</gene>
<proteinExistence type="predicted"/>
<reference evidence="1" key="1">
    <citation type="submission" date="2013-07" db="EMBL/GenBank/DDBJ databases">
        <title>The Genome Sequence of Cryptococcus bestiolae CBS10118.</title>
        <authorList>
            <consortium name="The Broad Institute Genome Sequencing Platform"/>
            <person name="Cuomo C."/>
            <person name="Litvintseva A."/>
            <person name="Chen Y."/>
            <person name="Heitman J."/>
            <person name="Sun S."/>
            <person name="Springer D."/>
            <person name="Dromer F."/>
            <person name="Young S.K."/>
            <person name="Zeng Q."/>
            <person name="Gargeya S."/>
            <person name="Fitzgerald M."/>
            <person name="Abouelleil A."/>
            <person name="Alvarado L."/>
            <person name="Berlin A.M."/>
            <person name="Chapman S.B."/>
            <person name="Dewar J."/>
            <person name="Goldberg J."/>
            <person name="Griggs A."/>
            <person name="Gujja S."/>
            <person name="Hansen M."/>
            <person name="Howarth C."/>
            <person name="Imamovic A."/>
            <person name="Larimer J."/>
            <person name="McCowan C."/>
            <person name="Murphy C."/>
            <person name="Pearson M."/>
            <person name="Priest M."/>
            <person name="Roberts A."/>
            <person name="Saif S."/>
            <person name="Shea T."/>
            <person name="Sykes S."/>
            <person name="Wortman J."/>
            <person name="Nusbaum C."/>
            <person name="Birren B."/>
        </authorList>
    </citation>
    <scope>NUCLEOTIDE SEQUENCE [LARGE SCALE GENOMIC DNA]</scope>
    <source>
        <strain evidence="1">CBS 10118</strain>
    </source>
</reference>
<dbReference type="Proteomes" id="UP000092730">
    <property type="component" value="Chromosome 2"/>
</dbReference>
<dbReference type="KEGG" id="kbi:30207035"/>
<sequence length="161" mass="18858">MPPLPLPKGRIHEHFCVGDIWFRSEDGFLFGVCQQRISQKSFVISDMLEVLPLKASPIDVDLSSTLLEILLNHITSLQPKKLETNFDHTEALLSACEKWGIDQCILKRFRQRMYDLSVEDPWELLFWPAERRDRHMDRAALERMTPATFTRGRKRHRGRNA</sequence>
<evidence type="ECO:0000313" key="2">
    <source>
        <dbReference type="EMBL" id="WVW81928.1"/>
    </source>
</evidence>
<dbReference type="RefSeq" id="XP_019048857.1">
    <property type="nucleotide sequence ID" value="XM_019189295.1"/>
</dbReference>
<name>A0A1B9G9V1_9TREE</name>
<accession>A0A1B9G9V1</accession>
<protein>
    <recommendedName>
        <fullName evidence="4">BTB domain-containing protein</fullName>
    </recommendedName>
</protein>